<feature type="transmembrane region" description="Helical" evidence="1">
    <location>
        <begin position="64"/>
        <end position="85"/>
    </location>
</feature>
<dbReference type="Proteomes" id="UP000789342">
    <property type="component" value="Unassembled WGS sequence"/>
</dbReference>
<comment type="caution">
    <text evidence="2">The sequence shown here is derived from an EMBL/GenBank/DDBJ whole genome shotgun (WGS) entry which is preliminary data.</text>
</comment>
<name>A0A9N9B2U7_9GLOM</name>
<gene>
    <name evidence="2" type="ORF">AMORRO_LOCUS5582</name>
</gene>
<dbReference type="EMBL" id="CAJVPV010003409">
    <property type="protein sequence ID" value="CAG8551217.1"/>
    <property type="molecule type" value="Genomic_DNA"/>
</dbReference>
<keyword evidence="1" id="KW-1133">Transmembrane helix</keyword>
<dbReference type="AlphaFoldDB" id="A0A9N9B2U7"/>
<sequence length="140" mass="15813">MGAVGSKIFLSEVLNFIKKKILGDEFTVGFNLIATRYFPSLIDLDKLLGGNFKKACFALFAASYFYTIPFMLFLGVFGLVVDIYYRNSESSRGERYRQTGCFLSETEVDAAIAEALKYVLGARKYVTEKIFSFINWLEGS</sequence>
<proteinExistence type="predicted"/>
<keyword evidence="1" id="KW-0472">Membrane</keyword>
<protein>
    <submittedName>
        <fullName evidence="2">11882_t:CDS:1</fullName>
    </submittedName>
</protein>
<evidence type="ECO:0000256" key="1">
    <source>
        <dbReference type="SAM" id="Phobius"/>
    </source>
</evidence>
<reference evidence="2" key="1">
    <citation type="submission" date="2021-06" db="EMBL/GenBank/DDBJ databases">
        <authorList>
            <person name="Kallberg Y."/>
            <person name="Tangrot J."/>
            <person name="Rosling A."/>
        </authorList>
    </citation>
    <scope>NUCLEOTIDE SEQUENCE</scope>
    <source>
        <strain evidence="2">CL551</strain>
    </source>
</reference>
<keyword evidence="1" id="KW-0812">Transmembrane</keyword>
<keyword evidence="3" id="KW-1185">Reference proteome</keyword>
<accession>A0A9N9B2U7</accession>
<evidence type="ECO:0000313" key="2">
    <source>
        <dbReference type="EMBL" id="CAG8551217.1"/>
    </source>
</evidence>
<organism evidence="2 3">
    <name type="scientific">Acaulospora morrowiae</name>
    <dbReference type="NCBI Taxonomy" id="94023"/>
    <lineage>
        <taxon>Eukaryota</taxon>
        <taxon>Fungi</taxon>
        <taxon>Fungi incertae sedis</taxon>
        <taxon>Mucoromycota</taxon>
        <taxon>Glomeromycotina</taxon>
        <taxon>Glomeromycetes</taxon>
        <taxon>Diversisporales</taxon>
        <taxon>Acaulosporaceae</taxon>
        <taxon>Acaulospora</taxon>
    </lineage>
</organism>
<evidence type="ECO:0000313" key="3">
    <source>
        <dbReference type="Proteomes" id="UP000789342"/>
    </source>
</evidence>